<dbReference type="EMBL" id="UYSU01037523">
    <property type="protein sequence ID" value="VDL99152.1"/>
    <property type="molecule type" value="Genomic_DNA"/>
</dbReference>
<dbReference type="WBParaSite" id="SSLN_0001325601-mRNA-1">
    <property type="protein sequence ID" value="SSLN_0001325601-mRNA-1"/>
    <property type="gene ID" value="SSLN_0001325601"/>
</dbReference>
<feature type="compositionally biased region" description="Polar residues" evidence="1">
    <location>
        <begin position="1"/>
        <end position="13"/>
    </location>
</feature>
<accession>A0A183T8G9</accession>
<reference evidence="2 3" key="2">
    <citation type="submission" date="2018-11" db="EMBL/GenBank/DDBJ databases">
        <authorList>
            <consortium name="Pathogen Informatics"/>
        </authorList>
    </citation>
    <scope>NUCLEOTIDE SEQUENCE [LARGE SCALE GENOMIC DNA]</scope>
    <source>
        <strain evidence="2 3">NST_G2</strain>
    </source>
</reference>
<feature type="region of interest" description="Disordered" evidence="1">
    <location>
        <begin position="1"/>
        <end position="91"/>
    </location>
</feature>
<sequence>MTNDTSHHGSWTEGSAAAAVVREEEEEEEEGGEEEEDEEEGTLVRAKTTTTHNSVKKTGGGRGRRWLTCPGAGGPERAATPGSDPTAESDITGMEAHTTPETHTWFNPPIVTVARGVAAGKNPTSRSHR</sequence>
<protein>
    <submittedName>
        <fullName evidence="2 4">Uncharacterized protein</fullName>
    </submittedName>
</protein>
<gene>
    <name evidence="2" type="ORF">SSLN_LOCUS12767</name>
</gene>
<dbReference type="Proteomes" id="UP000275846">
    <property type="component" value="Unassembled WGS sequence"/>
</dbReference>
<keyword evidence="3" id="KW-1185">Reference proteome</keyword>
<feature type="compositionally biased region" description="Acidic residues" evidence="1">
    <location>
        <begin position="23"/>
        <end position="41"/>
    </location>
</feature>
<evidence type="ECO:0000313" key="4">
    <source>
        <dbReference type="WBParaSite" id="SSLN_0001325601-mRNA-1"/>
    </source>
</evidence>
<evidence type="ECO:0000313" key="2">
    <source>
        <dbReference type="EMBL" id="VDL99152.1"/>
    </source>
</evidence>
<name>A0A183T8G9_SCHSO</name>
<proteinExistence type="predicted"/>
<evidence type="ECO:0000256" key="1">
    <source>
        <dbReference type="SAM" id="MobiDB-lite"/>
    </source>
</evidence>
<organism evidence="4">
    <name type="scientific">Schistocephalus solidus</name>
    <name type="common">Tapeworm</name>
    <dbReference type="NCBI Taxonomy" id="70667"/>
    <lineage>
        <taxon>Eukaryota</taxon>
        <taxon>Metazoa</taxon>
        <taxon>Spiralia</taxon>
        <taxon>Lophotrochozoa</taxon>
        <taxon>Platyhelminthes</taxon>
        <taxon>Cestoda</taxon>
        <taxon>Eucestoda</taxon>
        <taxon>Diphyllobothriidea</taxon>
        <taxon>Diphyllobothriidae</taxon>
        <taxon>Schistocephalus</taxon>
    </lineage>
</organism>
<evidence type="ECO:0000313" key="3">
    <source>
        <dbReference type="Proteomes" id="UP000275846"/>
    </source>
</evidence>
<reference evidence="4" key="1">
    <citation type="submission" date="2016-06" db="UniProtKB">
        <authorList>
            <consortium name="WormBaseParasite"/>
        </authorList>
    </citation>
    <scope>IDENTIFICATION</scope>
</reference>
<dbReference type="AlphaFoldDB" id="A0A183T8G9"/>